<dbReference type="Pfam" id="PF13155">
    <property type="entry name" value="Toprim_2"/>
    <property type="match status" value="1"/>
</dbReference>
<dbReference type="Gene3D" id="3.40.1360.10">
    <property type="match status" value="1"/>
</dbReference>
<dbReference type="PROSITE" id="PS50880">
    <property type="entry name" value="TOPRIM"/>
    <property type="match status" value="1"/>
</dbReference>
<gene>
    <name evidence="3" type="ORF">GCM10009789_65690</name>
</gene>
<name>A0ABN2EGJ0_9ACTN</name>
<dbReference type="InterPro" id="IPR034151">
    <property type="entry name" value="TOPRIM_DnaG_bac"/>
</dbReference>
<evidence type="ECO:0000259" key="2">
    <source>
        <dbReference type="PROSITE" id="PS50880"/>
    </source>
</evidence>
<dbReference type="SUPFAM" id="SSF56731">
    <property type="entry name" value="DNA primase core"/>
    <property type="match status" value="1"/>
</dbReference>
<keyword evidence="4" id="KW-1185">Reference proteome</keyword>
<evidence type="ECO:0000313" key="3">
    <source>
        <dbReference type="EMBL" id="GAA1602446.1"/>
    </source>
</evidence>
<dbReference type="InterPro" id="IPR037068">
    <property type="entry name" value="DNA_primase_core_N_sf"/>
</dbReference>
<sequence length="290" mass="30973">MVDHLRAAGFDDDTMLAAGLARTTRSGYLVDRFRDRLTFVAHDIDLRPVGFVARARAADPKYISSPSTRIYAKGRSLVGIDAQQARLARGAVPVVVEGPTDAVAVSLLGAEWAGASSCGTAITRHQAAIVRRFAVGDTVILMLDGDLAGQQGALRGLDALSTYFRTVLVAELPGGHDPASLFSTSRGLMRAVLTNARPGVEFAIDVELARWGKVLDHLSGQVEALRSVAPMVVKLPKDRIAGQVVRLARHLHLEERVVSREILACVGRRPKAGASPSDMEADPDLASRSP</sequence>
<feature type="domain" description="Toprim" evidence="2">
    <location>
        <begin position="91"/>
        <end position="175"/>
    </location>
</feature>
<dbReference type="InterPro" id="IPR006171">
    <property type="entry name" value="TOPRIM_dom"/>
</dbReference>
<proteinExistence type="predicted"/>
<dbReference type="InterPro" id="IPR013264">
    <property type="entry name" value="DNAG_N"/>
</dbReference>
<dbReference type="Pfam" id="PF08275">
    <property type="entry name" value="DNAG_N"/>
    <property type="match status" value="1"/>
</dbReference>
<dbReference type="SMART" id="SM00493">
    <property type="entry name" value="TOPRIM"/>
    <property type="match status" value="1"/>
</dbReference>
<evidence type="ECO:0000313" key="4">
    <source>
        <dbReference type="Proteomes" id="UP001500393"/>
    </source>
</evidence>
<accession>A0ABN2EGJ0</accession>
<protein>
    <recommendedName>
        <fullName evidence="2">Toprim domain-containing protein</fullName>
    </recommendedName>
</protein>
<dbReference type="PANTHER" id="PTHR30313">
    <property type="entry name" value="DNA PRIMASE"/>
    <property type="match status" value="1"/>
</dbReference>
<dbReference type="CDD" id="cd03364">
    <property type="entry name" value="TOPRIM_DnaG_primases"/>
    <property type="match status" value="1"/>
</dbReference>
<dbReference type="Proteomes" id="UP001500393">
    <property type="component" value="Unassembled WGS sequence"/>
</dbReference>
<comment type="caution">
    <text evidence="3">The sequence shown here is derived from an EMBL/GenBank/DDBJ whole genome shotgun (WGS) entry which is preliminary data.</text>
</comment>
<evidence type="ECO:0000256" key="1">
    <source>
        <dbReference type="SAM" id="MobiDB-lite"/>
    </source>
</evidence>
<dbReference type="InterPro" id="IPR050219">
    <property type="entry name" value="DnaG_primase"/>
</dbReference>
<organism evidence="3 4">
    <name type="scientific">Kribbella sancticallisti</name>
    <dbReference type="NCBI Taxonomy" id="460087"/>
    <lineage>
        <taxon>Bacteria</taxon>
        <taxon>Bacillati</taxon>
        <taxon>Actinomycetota</taxon>
        <taxon>Actinomycetes</taxon>
        <taxon>Propionibacteriales</taxon>
        <taxon>Kribbellaceae</taxon>
        <taxon>Kribbella</taxon>
    </lineage>
</organism>
<reference evidence="3 4" key="1">
    <citation type="journal article" date="2019" name="Int. J. Syst. Evol. Microbiol.">
        <title>The Global Catalogue of Microorganisms (GCM) 10K type strain sequencing project: providing services to taxonomists for standard genome sequencing and annotation.</title>
        <authorList>
            <consortium name="The Broad Institute Genomics Platform"/>
            <consortium name="The Broad Institute Genome Sequencing Center for Infectious Disease"/>
            <person name="Wu L."/>
            <person name="Ma J."/>
        </authorList>
    </citation>
    <scope>NUCLEOTIDE SEQUENCE [LARGE SCALE GENOMIC DNA]</scope>
    <source>
        <strain evidence="3 4">JCM 14969</strain>
    </source>
</reference>
<dbReference type="EMBL" id="BAAAOS010000050">
    <property type="protein sequence ID" value="GAA1602446.1"/>
    <property type="molecule type" value="Genomic_DNA"/>
</dbReference>
<feature type="region of interest" description="Disordered" evidence="1">
    <location>
        <begin position="270"/>
        <end position="290"/>
    </location>
</feature>
<dbReference type="PANTHER" id="PTHR30313:SF2">
    <property type="entry name" value="DNA PRIMASE"/>
    <property type="match status" value="1"/>
</dbReference>
<dbReference type="Gene3D" id="3.90.980.10">
    <property type="entry name" value="DNA primase, catalytic core, N-terminal domain"/>
    <property type="match status" value="1"/>
</dbReference>